<dbReference type="Proteomes" id="UP000290809">
    <property type="component" value="Unassembled WGS sequence"/>
</dbReference>
<sequence length="259" mass="28941">SCLSMDPTERLNSEALLKHPYMEMHGRHPHYYHGELKQVCSSCGDSYNNHGMKKKAERNFIQNSQNKPVMINQISTGTMIPRRKYQQQQIPQQSTDRNQTTATPQNESNSISPTCFPPTSSITPSFNAGRTNWFVPGIVGQSLYKRTRLPALPTNPHLQPIPVTTTSTPSNNNAQSMMMVTGNQKSNLGWKYPKSNQMIMTSTNSNNSISYFPNPDINNNNNNNNNNSSNIDNGHNSNDTNVAHSTLQSNLIGIHLPNI</sequence>
<feature type="non-terminal residue" evidence="2">
    <location>
        <position position="1"/>
    </location>
</feature>
<keyword evidence="2" id="KW-0808">Transferase</keyword>
<dbReference type="GO" id="GO:0016301">
    <property type="term" value="F:kinase activity"/>
    <property type="evidence" value="ECO:0007669"/>
    <property type="project" value="UniProtKB-KW"/>
</dbReference>
<evidence type="ECO:0000313" key="2">
    <source>
        <dbReference type="EMBL" id="RTG80094.1"/>
    </source>
</evidence>
<keyword evidence="2" id="KW-0418">Kinase</keyword>
<feature type="region of interest" description="Disordered" evidence="1">
    <location>
        <begin position="83"/>
        <end position="114"/>
    </location>
</feature>
<dbReference type="AlphaFoldDB" id="A0A430PXB5"/>
<feature type="compositionally biased region" description="Polar residues" evidence="1">
    <location>
        <begin position="94"/>
        <end position="114"/>
    </location>
</feature>
<comment type="caution">
    <text evidence="2">The sequence shown here is derived from an EMBL/GenBank/DDBJ whole genome shotgun (WGS) entry which is preliminary data.</text>
</comment>
<keyword evidence="3" id="KW-1185">Reference proteome</keyword>
<evidence type="ECO:0000256" key="1">
    <source>
        <dbReference type="SAM" id="MobiDB-lite"/>
    </source>
</evidence>
<accession>A0A430PXB5</accession>
<proteinExistence type="predicted"/>
<feature type="region of interest" description="Disordered" evidence="1">
    <location>
        <begin position="206"/>
        <end position="242"/>
    </location>
</feature>
<name>A0A430PXB5_SCHBO</name>
<dbReference type="EMBL" id="QMKO01004536">
    <property type="protein sequence ID" value="RTG80094.1"/>
    <property type="molecule type" value="Genomic_DNA"/>
</dbReference>
<organism evidence="2 3">
    <name type="scientific">Schistosoma bovis</name>
    <name type="common">Blood fluke</name>
    <dbReference type="NCBI Taxonomy" id="6184"/>
    <lineage>
        <taxon>Eukaryota</taxon>
        <taxon>Metazoa</taxon>
        <taxon>Spiralia</taxon>
        <taxon>Lophotrochozoa</taxon>
        <taxon>Platyhelminthes</taxon>
        <taxon>Trematoda</taxon>
        <taxon>Digenea</taxon>
        <taxon>Strigeidida</taxon>
        <taxon>Schistosomatoidea</taxon>
        <taxon>Schistosomatidae</taxon>
        <taxon>Schistosoma</taxon>
    </lineage>
</organism>
<gene>
    <name evidence="2" type="ORF">DC041_0008082</name>
</gene>
<reference evidence="2 3" key="1">
    <citation type="journal article" date="2019" name="PLoS Pathog.">
        <title>Genome sequence of the bovine parasite Schistosoma bovis Tanzania.</title>
        <authorList>
            <person name="Oey H."/>
            <person name="Zakrzewski M."/>
            <person name="Gobert G."/>
            <person name="Gravermann K."/>
            <person name="Stoye J."/>
            <person name="Jones M."/>
            <person name="Mcmanus D."/>
            <person name="Krause L."/>
        </authorList>
    </citation>
    <scope>NUCLEOTIDE SEQUENCE [LARGE SCALE GENOMIC DNA]</scope>
    <source>
        <strain evidence="2 3">TAN1997</strain>
    </source>
</reference>
<evidence type="ECO:0000313" key="3">
    <source>
        <dbReference type="Proteomes" id="UP000290809"/>
    </source>
</evidence>
<feature type="compositionally biased region" description="Low complexity" evidence="1">
    <location>
        <begin position="206"/>
        <end position="233"/>
    </location>
</feature>
<protein>
    <submittedName>
        <fullName evidence="2">Cyclin-dependent kinase-like</fullName>
    </submittedName>
</protein>